<dbReference type="Proteomes" id="UP001295444">
    <property type="component" value="Chromosome 12"/>
</dbReference>
<proteinExistence type="predicted"/>
<organism evidence="2 3">
    <name type="scientific">Pelobates cultripes</name>
    <name type="common">Western spadefoot toad</name>
    <dbReference type="NCBI Taxonomy" id="61616"/>
    <lineage>
        <taxon>Eukaryota</taxon>
        <taxon>Metazoa</taxon>
        <taxon>Chordata</taxon>
        <taxon>Craniata</taxon>
        <taxon>Vertebrata</taxon>
        <taxon>Euteleostomi</taxon>
        <taxon>Amphibia</taxon>
        <taxon>Batrachia</taxon>
        <taxon>Anura</taxon>
        <taxon>Pelobatoidea</taxon>
        <taxon>Pelobatidae</taxon>
        <taxon>Pelobates</taxon>
    </lineage>
</organism>
<sequence length="202" mass="21836">MGSGKNKKKEQTPSVASMFRTPGSMQSDSQHTEDEDSGPEEGTHTSDPMVPLTIGILRGMLTKATADIKSHVASEINKQLAVLKADVTALSTRTDQTETLISTLTATITAHTQEIAYFCSWMTALEDSLEDLNNRSRRNNIQIRAYPTRTIDPHSKSHLQSSSTGTHGMGLRNGQGAPGLKTSDSQPVHPQGCYHLATLFSG</sequence>
<keyword evidence="3" id="KW-1185">Reference proteome</keyword>
<dbReference type="EMBL" id="OW240923">
    <property type="protein sequence ID" value="CAH2324747.1"/>
    <property type="molecule type" value="Genomic_DNA"/>
</dbReference>
<protein>
    <submittedName>
        <fullName evidence="2">Uncharacterized protein</fullName>
    </submittedName>
</protein>
<accession>A0AAD1WSQ0</accession>
<feature type="compositionally biased region" description="Gly residues" evidence="1">
    <location>
        <begin position="167"/>
        <end position="177"/>
    </location>
</feature>
<dbReference type="AlphaFoldDB" id="A0AAD1WSQ0"/>
<name>A0AAD1WSQ0_PELCU</name>
<feature type="region of interest" description="Disordered" evidence="1">
    <location>
        <begin position="151"/>
        <end position="188"/>
    </location>
</feature>
<reference evidence="2" key="1">
    <citation type="submission" date="2022-03" db="EMBL/GenBank/DDBJ databases">
        <authorList>
            <person name="Alioto T."/>
            <person name="Alioto T."/>
            <person name="Gomez Garrido J."/>
        </authorList>
    </citation>
    <scope>NUCLEOTIDE SEQUENCE</scope>
</reference>
<gene>
    <name evidence="2" type="ORF">PECUL_23A052594</name>
</gene>
<dbReference type="Gene3D" id="1.20.5.340">
    <property type="match status" value="1"/>
</dbReference>
<evidence type="ECO:0000313" key="2">
    <source>
        <dbReference type="EMBL" id="CAH2324747.1"/>
    </source>
</evidence>
<evidence type="ECO:0000313" key="3">
    <source>
        <dbReference type="Proteomes" id="UP001295444"/>
    </source>
</evidence>
<evidence type="ECO:0000256" key="1">
    <source>
        <dbReference type="SAM" id="MobiDB-lite"/>
    </source>
</evidence>
<feature type="region of interest" description="Disordered" evidence="1">
    <location>
        <begin position="1"/>
        <end position="50"/>
    </location>
</feature>